<dbReference type="Gene3D" id="3.40.1480.10">
    <property type="entry name" value="MOFRL domain"/>
    <property type="match status" value="1"/>
</dbReference>
<dbReference type="PANTHER" id="PTHR12227:SF0">
    <property type="entry name" value="GLYCERATE KINASE"/>
    <property type="match status" value="1"/>
</dbReference>
<evidence type="ECO:0000259" key="1">
    <source>
        <dbReference type="Pfam" id="PF05161"/>
    </source>
</evidence>
<dbReference type="InterPro" id="IPR007835">
    <property type="entry name" value="MOFRL"/>
</dbReference>
<dbReference type="InterPro" id="IPR037035">
    <property type="entry name" value="GK-like_C_sf"/>
</dbReference>
<dbReference type="InterPro" id="IPR025286">
    <property type="entry name" value="MOFRL_assoc_dom"/>
</dbReference>
<evidence type="ECO:0000259" key="2">
    <source>
        <dbReference type="Pfam" id="PF13660"/>
    </source>
</evidence>
<accession>A0AAJ4ZIX0</accession>
<organism evidence="3 4">
    <name type="scientific">Ralstonia mannitolilytica</name>
    <dbReference type="NCBI Taxonomy" id="105219"/>
    <lineage>
        <taxon>Bacteria</taxon>
        <taxon>Pseudomonadati</taxon>
        <taxon>Pseudomonadota</taxon>
        <taxon>Betaproteobacteria</taxon>
        <taxon>Burkholderiales</taxon>
        <taxon>Burkholderiaceae</taxon>
        <taxon>Ralstonia</taxon>
    </lineage>
</organism>
<dbReference type="AlphaFoldDB" id="A0AAJ4ZIX0"/>
<sequence>MKLDRPGARALLLESYAAAVGAADPLKIVAGFLPPPHAAGKTLVVGAGKAAASMALAVEQAYAGRAQLEGLVVTRYAHGLPTERIRVIEAGHPVPDEAGEQAALEILERVSALTGNDRLIVLVSGGGSSLLSLPADGIPMADLKAVTRELLRCGAPITDMNIVRKHVSRIQGGRLAAASRAPVTTLIVSDVAGDDPSAIASGPTVPDPSTYADALAILRRWGAQMPDTVRTHLERGARGEVAETPKPGDPCFGRVSNHIIATAQQSLQAAAQVFAARGIRTAILGDTVTGEAREVAQVYGALARQIRQHGTPFAAPVALISGGECTVTIPPGLTGGRGGRCAEFLLSLGVTLDGMDNVYALAADTDGIDGSEDNAGALLDPESIARAAARGIAARAALDVHDAYGFFAAADDLIVTGPTRTNVNDYRAILIL</sequence>
<dbReference type="EMBL" id="UGVE01000001">
    <property type="protein sequence ID" value="SUD96436.1"/>
    <property type="molecule type" value="Genomic_DNA"/>
</dbReference>
<gene>
    <name evidence="3" type="ORF">NCTC10894_00770</name>
</gene>
<dbReference type="InterPro" id="IPR038614">
    <property type="entry name" value="GK_N_sf"/>
</dbReference>
<dbReference type="GO" id="GO:0008887">
    <property type="term" value="F:glycerate kinase activity"/>
    <property type="evidence" value="ECO:0007669"/>
    <property type="project" value="InterPro"/>
</dbReference>
<dbReference type="SUPFAM" id="SSF82544">
    <property type="entry name" value="GckA/TtuD-like"/>
    <property type="match status" value="1"/>
</dbReference>
<dbReference type="GO" id="GO:0005737">
    <property type="term" value="C:cytoplasm"/>
    <property type="evidence" value="ECO:0007669"/>
    <property type="project" value="TreeGrafter"/>
</dbReference>
<evidence type="ECO:0000313" key="4">
    <source>
        <dbReference type="Proteomes" id="UP000255008"/>
    </source>
</evidence>
<name>A0AAJ4ZIX0_9RALS</name>
<protein>
    <submittedName>
        <fullName evidence="3">MOFRL family</fullName>
    </submittedName>
</protein>
<comment type="caution">
    <text evidence="3">The sequence shown here is derived from an EMBL/GenBank/DDBJ whole genome shotgun (WGS) entry which is preliminary data.</text>
</comment>
<dbReference type="Gene3D" id="3.40.50.10180">
    <property type="entry name" value="Glycerate kinase, MOFRL-like N-terminal domain"/>
    <property type="match status" value="1"/>
</dbReference>
<dbReference type="Pfam" id="PF13660">
    <property type="entry name" value="DUF4147"/>
    <property type="match status" value="1"/>
</dbReference>
<dbReference type="PANTHER" id="PTHR12227">
    <property type="entry name" value="GLYCERATE KINASE"/>
    <property type="match status" value="1"/>
</dbReference>
<dbReference type="Pfam" id="PF05161">
    <property type="entry name" value="MOFRL"/>
    <property type="match status" value="1"/>
</dbReference>
<proteinExistence type="predicted"/>
<dbReference type="RefSeq" id="WP_062739064.1">
    <property type="nucleotide sequence ID" value="NZ_BAAAEC010000008.1"/>
</dbReference>
<reference evidence="3 4" key="1">
    <citation type="submission" date="2018-06" db="EMBL/GenBank/DDBJ databases">
        <authorList>
            <consortium name="Pathogen Informatics"/>
            <person name="Doyle S."/>
        </authorList>
    </citation>
    <scope>NUCLEOTIDE SEQUENCE [LARGE SCALE GENOMIC DNA]</scope>
    <source>
        <strain evidence="3 4">NCTC10894</strain>
    </source>
</reference>
<evidence type="ECO:0000313" key="3">
    <source>
        <dbReference type="EMBL" id="SUD96436.1"/>
    </source>
</evidence>
<dbReference type="Proteomes" id="UP000255008">
    <property type="component" value="Unassembled WGS sequence"/>
</dbReference>
<dbReference type="InterPro" id="IPR039760">
    <property type="entry name" value="MOFRL_protein"/>
</dbReference>
<feature type="domain" description="MOFRL-associated" evidence="2">
    <location>
        <begin position="13"/>
        <end position="234"/>
    </location>
</feature>
<feature type="domain" description="MOFRL" evidence="1">
    <location>
        <begin position="317"/>
        <end position="425"/>
    </location>
</feature>